<evidence type="ECO:0000256" key="3">
    <source>
        <dbReference type="SAM" id="MobiDB-lite"/>
    </source>
</evidence>
<evidence type="ECO:0000256" key="1">
    <source>
        <dbReference type="ARBA" id="ARBA00006484"/>
    </source>
</evidence>
<dbReference type="Pfam" id="PF13561">
    <property type="entry name" value="adh_short_C2"/>
    <property type="match status" value="1"/>
</dbReference>
<dbReference type="Proteomes" id="UP001499959">
    <property type="component" value="Unassembled WGS sequence"/>
</dbReference>
<protein>
    <submittedName>
        <fullName evidence="4">SDR family oxidoreductase</fullName>
    </submittedName>
</protein>
<keyword evidence="5" id="KW-1185">Reference proteome</keyword>
<dbReference type="PRINTS" id="PR00081">
    <property type="entry name" value="GDHRDH"/>
</dbReference>
<dbReference type="PROSITE" id="PS00061">
    <property type="entry name" value="ADH_SHORT"/>
    <property type="match status" value="1"/>
</dbReference>
<organism evidence="4 5">
    <name type="scientific">Lysobacter hankyongensis</name>
    <dbReference type="NCBI Taxonomy" id="1176535"/>
    <lineage>
        <taxon>Bacteria</taxon>
        <taxon>Pseudomonadati</taxon>
        <taxon>Pseudomonadota</taxon>
        <taxon>Gammaproteobacteria</taxon>
        <taxon>Lysobacterales</taxon>
        <taxon>Lysobacteraceae</taxon>
        <taxon>Lysobacter</taxon>
    </lineage>
</organism>
<dbReference type="PANTHER" id="PTHR48107">
    <property type="entry name" value="NADPH-DEPENDENT ALDEHYDE REDUCTASE-LIKE PROTEIN, CHLOROPLASTIC-RELATED"/>
    <property type="match status" value="1"/>
</dbReference>
<gene>
    <name evidence="4" type="ORF">GCM10023307_03280</name>
</gene>
<sequence length="293" mass="31332">MNENQNAQGQGEQKQPPQTQSRQPGEQTQMHPQPKSIREGYRGTGKLEGRVAIVTGGDSGIGRAVALHFAREGADVVVAFLDETRDAEQTRRLIEEEGVQCLLFAGDLGDHGTAEALVEKTLSRFGRIDILVNNAGEQHPVDAPEDLDAATIEKTFRTNVFSYLFVTMIALPHMSEGASIINTTSVTAARGHKKLLDYSATKGAVQTLTLSLAQAVAERGIRVNAVAPGPIWTPLIPASFDADEVAEFGTKTLMKRAGQPSEVAPAYVFLASEDGSYITGQTIHVNGGGHIST</sequence>
<dbReference type="RefSeq" id="WP_345301526.1">
    <property type="nucleotide sequence ID" value="NZ_BAABJE010000001.1"/>
</dbReference>
<dbReference type="PANTHER" id="PTHR48107:SF16">
    <property type="entry name" value="NADPH-DEPENDENT ALDEHYDE REDUCTASE 1, CHLOROPLASTIC"/>
    <property type="match status" value="1"/>
</dbReference>
<dbReference type="SUPFAM" id="SSF51735">
    <property type="entry name" value="NAD(P)-binding Rossmann-fold domains"/>
    <property type="match status" value="1"/>
</dbReference>
<feature type="region of interest" description="Disordered" evidence="3">
    <location>
        <begin position="1"/>
        <end position="42"/>
    </location>
</feature>
<evidence type="ECO:0000313" key="5">
    <source>
        <dbReference type="Proteomes" id="UP001499959"/>
    </source>
</evidence>
<evidence type="ECO:0000313" key="4">
    <source>
        <dbReference type="EMBL" id="GAA4782120.1"/>
    </source>
</evidence>
<keyword evidence="2" id="KW-0560">Oxidoreductase</keyword>
<accession>A0ABP9AIV4</accession>
<feature type="compositionally biased region" description="Low complexity" evidence="3">
    <location>
        <begin position="1"/>
        <end position="15"/>
    </location>
</feature>
<dbReference type="Gene3D" id="3.40.50.720">
    <property type="entry name" value="NAD(P)-binding Rossmann-like Domain"/>
    <property type="match status" value="1"/>
</dbReference>
<dbReference type="InterPro" id="IPR002347">
    <property type="entry name" value="SDR_fam"/>
</dbReference>
<dbReference type="InterPro" id="IPR020904">
    <property type="entry name" value="Sc_DH/Rdtase_CS"/>
</dbReference>
<name>A0ABP9AIV4_9GAMM</name>
<feature type="compositionally biased region" description="Polar residues" evidence="3">
    <location>
        <begin position="16"/>
        <end position="31"/>
    </location>
</feature>
<dbReference type="InterPro" id="IPR036291">
    <property type="entry name" value="NAD(P)-bd_dom_sf"/>
</dbReference>
<evidence type="ECO:0000256" key="2">
    <source>
        <dbReference type="ARBA" id="ARBA00023002"/>
    </source>
</evidence>
<reference evidence="5" key="1">
    <citation type="journal article" date="2019" name="Int. J. Syst. Evol. Microbiol.">
        <title>The Global Catalogue of Microorganisms (GCM) 10K type strain sequencing project: providing services to taxonomists for standard genome sequencing and annotation.</title>
        <authorList>
            <consortium name="The Broad Institute Genomics Platform"/>
            <consortium name="The Broad Institute Genome Sequencing Center for Infectious Disease"/>
            <person name="Wu L."/>
            <person name="Ma J."/>
        </authorList>
    </citation>
    <scope>NUCLEOTIDE SEQUENCE [LARGE SCALE GENOMIC DNA]</scope>
    <source>
        <strain evidence="5">JCM 18204</strain>
    </source>
</reference>
<dbReference type="PRINTS" id="PR00080">
    <property type="entry name" value="SDRFAMILY"/>
</dbReference>
<dbReference type="NCBIfam" id="NF005559">
    <property type="entry name" value="PRK07231.1"/>
    <property type="match status" value="1"/>
</dbReference>
<comment type="similarity">
    <text evidence="1">Belongs to the short-chain dehydrogenases/reductases (SDR) family.</text>
</comment>
<proteinExistence type="inferred from homology"/>
<comment type="caution">
    <text evidence="4">The sequence shown here is derived from an EMBL/GenBank/DDBJ whole genome shotgun (WGS) entry which is preliminary data.</text>
</comment>
<dbReference type="EMBL" id="BAABJE010000001">
    <property type="protein sequence ID" value="GAA4782120.1"/>
    <property type="molecule type" value="Genomic_DNA"/>
</dbReference>